<evidence type="ECO:0000256" key="2">
    <source>
        <dbReference type="SAM" id="SignalP"/>
    </source>
</evidence>
<keyword evidence="2" id="KW-0732">Signal</keyword>
<evidence type="ECO:0000313" key="4">
    <source>
        <dbReference type="Proteomes" id="UP001295740"/>
    </source>
</evidence>
<organism evidence="3 4">
    <name type="scientific">Anthostomella pinea</name>
    <dbReference type="NCBI Taxonomy" id="933095"/>
    <lineage>
        <taxon>Eukaryota</taxon>
        <taxon>Fungi</taxon>
        <taxon>Dikarya</taxon>
        <taxon>Ascomycota</taxon>
        <taxon>Pezizomycotina</taxon>
        <taxon>Sordariomycetes</taxon>
        <taxon>Xylariomycetidae</taxon>
        <taxon>Xylariales</taxon>
        <taxon>Xylariaceae</taxon>
        <taxon>Anthostomella</taxon>
    </lineage>
</organism>
<dbReference type="Proteomes" id="UP001295740">
    <property type="component" value="Unassembled WGS sequence"/>
</dbReference>
<protein>
    <submittedName>
        <fullName evidence="3">Uu.00g029840.m01.CDS01</fullName>
    </submittedName>
</protein>
<accession>A0AAI8YCU6</accession>
<keyword evidence="4" id="KW-1185">Reference proteome</keyword>
<evidence type="ECO:0000256" key="1">
    <source>
        <dbReference type="SAM" id="MobiDB-lite"/>
    </source>
</evidence>
<evidence type="ECO:0000313" key="3">
    <source>
        <dbReference type="EMBL" id="CAJ2500131.1"/>
    </source>
</evidence>
<gene>
    <name evidence="3" type="ORF">KHLLAP_LOCUS599</name>
</gene>
<dbReference type="AlphaFoldDB" id="A0AAI8YCU6"/>
<reference evidence="3" key="1">
    <citation type="submission" date="2023-10" db="EMBL/GenBank/DDBJ databases">
        <authorList>
            <person name="Hackl T."/>
        </authorList>
    </citation>
    <scope>NUCLEOTIDE SEQUENCE</scope>
</reference>
<proteinExistence type="predicted"/>
<feature type="region of interest" description="Disordered" evidence="1">
    <location>
        <begin position="45"/>
        <end position="80"/>
    </location>
</feature>
<dbReference type="EMBL" id="CAUWAG010000003">
    <property type="protein sequence ID" value="CAJ2500131.1"/>
    <property type="molecule type" value="Genomic_DNA"/>
</dbReference>
<name>A0AAI8YCU6_9PEZI</name>
<sequence>MRLLAGQNAWILAAVLGLQGLCNGNPVAPKPNSLDALARRVEVPGLNTPSDEFPASRRKARARRGEDIPQLGLGGGFGTAQPIGTYEQKGDQRLAAYDEARKKKTPDTTIFDNADESGKSGDEHKSFFNIYKNEDYFEFDTETIPTTNYPELQGFKSADTGVDLGDIKELEETTIRDATGDMFKEVINLGAYDKKGKIIVAVSAFKENNHTPRGRQYVPINEVGWQVYAHTAEGNVENLKVIFLMNIQNKGFWSITAKNYEEFGKKTDEMVVWEAGHGDALKRFKRFLGSDNINGKLLALTNHHNAIKDKDIAKVITIPKDVPGSQGKFTAALVLE</sequence>
<comment type="caution">
    <text evidence="3">The sequence shown here is derived from an EMBL/GenBank/DDBJ whole genome shotgun (WGS) entry which is preliminary data.</text>
</comment>
<feature type="signal peptide" evidence="2">
    <location>
        <begin position="1"/>
        <end position="24"/>
    </location>
</feature>
<feature type="chain" id="PRO_5042566971" evidence="2">
    <location>
        <begin position="25"/>
        <end position="336"/>
    </location>
</feature>